<comment type="similarity">
    <text evidence="8">Belongs to the tRNA(Ile)-lysidine synthase family.</text>
</comment>
<evidence type="ECO:0000256" key="8">
    <source>
        <dbReference type="HAMAP-Rule" id="MF_01161"/>
    </source>
</evidence>
<sequence>MTRGGKAAPKFSWPADLCSSVRHLPDTSCVWVALSGGLDSVLLLHVVSSCLGNDRTIAAIHVNHQLQANAGETEQFCRKLCESLGVPLTVERVTVPTKVTGESTTGGIEEAARNARYDIFERALKPGHILLMAHHGDDQAETVLFRLLRGSGVAGLAGMPASRALGKGELHRPFLAFSRQQIRDWAQLAGLEWVEDPSNTDQKYDRNFLRHSVMPLLKSRWPSLIKRLGRSAGACRDQEELAASLARIHYASVGGGEGGRLRIAQMLSLSLAEQKNLLHWWVTGSGYRYPAVADWQQVLDDLLRSAADREPEFRGEGFSLRRFRGGLYLVPAQPGALPVPQSLKPGHPVQVGPWRFTLSATVNSGDAPPPIRISTRQGGERIRTRPGGPSKPLKKWLQEQHVPPWERARIPLLFEGREGGGELVAVGDLWLSGKYCGEAPAAGWRIVVEREFD</sequence>
<dbReference type="CDD" id="cd01992">
    <property type="entry name" value="TilS_N"/>
    <property type="match status" value="1"/>
</dbReference>
<dbReference type="EMBL" id="ASAD01000021">
    <property type="protein sequence ID" value="EON91005.1"/>
    <property type="molecule type" value="Genomic_DNA"/>
</dbReference>
<dbReference type="GO" id="GO:0005737">
    <property type="term" value="C:cytoplasm"/>
    <property type="evidence" value="ECO:0007669"/>
    <property type="project" value="UniProtKB-SubCell"/>
</dbReference>
<dbReference type="NCBIfam" id="TIGR02433">
    <property type="entry name" value="lysidine_TilS_C"/>
    <property type="match status" value="1"/>
</dbReference>
<dbReference type="Proteomes" id="UP000016540">
    <property type="component" value="Unassembled WGS sequence"/>
</dbReference>
<dbReference type="PANTHER" id="PTHR43033:SF1">
    <property type="entry name" value="TRNA(ILE)-LYSIDINE SYNTHASE-RELATED"/>
    <property type="match status" value="1"/>
</dbReference>
<proteinExistence type="inferred from homology"/>
<evidence type="ECO:0000313" key="10">
    <source>
        <dbReference type="EMBL" id="EON91005.1"/>
    </source>
</evidence>
<dbReference type="eggNOG" id="COG0037">
    <property type="taxonomic scope" value="Bacteria"/>
</dbReference>
<keyword evidence="11" id="KW-1185">Reference proteome</keyword>
<dbReference type="InterPro" id="IPR012094">
    <property type="entry name" value="tRNA_Ile_lys_synt"/>
</dbReference>
<protein>
    <recommendedName>
        <fullName evidence="8">tRNA(Ile)-lysidine synthase</fullName>
        <ecNumber evidence="8">6.3.4.19</ecNumber>
    </recommendedName>
    <alternativeName>
        <fullName evidence="8">tRNA(Ile)-2-lysyl-cytidine synthase</fullName>
    </alternativeName>
    <alternativeName>
        <fullName evidence="8">tRNA(Ile)-lysidine synthetase</fullName>
    </alternativeName>
</protein>
<dbReference type="HAMAP" id="MF_01161">
    <property type="entry name" value="tRNA_Ile_lys_synt"/>
    <property type="match status" value="1"/>
</dbReference>
<dbReference type="InterPro" id="IPR012796">
    <property type="entry name" value="Lysidine-tRNA-synth_C"/>
</dbReference>
<dbReference type="InterPro" id="IPR012795">
    <property type="entry name" value="tRNA_Ile_lys_synt_N"/>
</dbReference>
<dbReference type="InterPro" id="IPR014729">
    <property type="entry name" value="Rossmann-like_a/b/a_fold"/>
</dbReference>
<dbReference type="GO" id="GO:0005524">
    <property type="term" value="F:ATP binding"/>
    <property type="evidence" value="ECO:0007669"/>
    <property type="project" value="UniProtKB-UniRule"/>
</dbReference>
<dbReference type="SMART" id="SM00977">
    <property type="entry name" value="TilS_C"/>
    <property type="match status" value="1"/>
</dbReference>
<dbReference type="Pfam" id="PF01171">
    <property type="entry name" value="ATP_bind_3"/>
    <property type="match status" value="1"/>
</dbReference>
<keyword evidence="5 8" id="KW-0547">Nucleotide-binding</keyword>
<evidence type="ECO:0000256" key="7">
    <source>
        <dbReference type="ARBA" id="ARBA00048539"/>
    </source>
</evidence>
<evidence type="ECO:0000256" key="6">
    <source>
        <dbReference type="ARBA" id="ARBA00022840"/>
    </source>
</evidence>
<reference evidence="10 11" key="1">
    <citation type="journal article" date="2013" name="Genome Announc.">
        <title>Draft Genome Sequence of the Moderately Halophilic Bacterium Marinobacter lipolyticus Strain SM19.</title>
        <authorList>
            <person name="Papke R.T."/>
            <person name="de la Haba R.R."/>
            <person name="Infante-Dominguez C."/>
            <person name="Perez D."/>
            <person name="Sanchez-Porro C."/>
            <person name="Lapierre P."/>
            <person name="Ventosa A."/>
        </authorList>
    </citation>
    <scope>NUCLEOTIDE SEQUENCE [LARGE SCALE GENOMIC DNA]</scope>
    <source>
        <strain evidence="10 11">SM19</strain>
    </source>
</reference>
<dbReference type="RefSeq" id="WP_012139513.1">
    <property type="nucleotide sequence ID" value="NZ_KE007328.1"/>
</dbReference>
<dbReference type="InterPro" id="IPR011063">
    <property type="entry name" value="TilS/TtcA_N"/>
</dbReference>
<dbReference type="STRING" id="1318628.MARLIPOL_16544"/>
<evidence type="ECO:0000256" key="1">
    <source>
        <dbReference type="ARBA" id="ARBA00004496"/>
    </source>
</evidence>
<dbReference type="HOGENOM" id="CLU_018869_2_0_6"/>
<comment type="caution">
    <text evidence="10">The sequence shown here is derived from an EMBL/GenBank/DDBJ whole genome shotgun (WGS) entry which is preliminary data.</text>
</comment>
<evidence type="ECO:0000256" key="3">
    <source>
        <dbReference type="ARBA" id="ARBA00022598"/>
    </source>
</evidence>
<dbReference type="NCBIfam" id="TIGR02432">
    <property type="entry name" value="lysidine_TilS_N"/>
    <property type="match status" value="1"/>
</dbReference>
<evidence type="ECO:0000256" key="2">
    <source>
        <dbReference type="ARBA" id="ARBA00022490"/>
    </source>
</evidence>
<evidence type="ECO:0000259" key="9">
    <source>
        <dbReference type="SMART" id="SM00977"/>
    </source>
</evidence>
<dbReference type="Gene3D" id="3.40.50.620">
    <property type="entry name" value="HUPs"/>
    <property type="match status" value="1"/>
</dbReference>
<name>R8AXF1_9GAMM</name>
<evidence type="ECO:0000256" key="4">
    <source>
        <dbReference type="ARBA" id="ARBA00022694"/>
    </source>
</evidence>
<comment type="domain">
    <text evidence="8">The N-terminal region contains the highly conserved SGGXDS motif, predicted to be a P-loop motif involved in ATP binding.</text>
</comment>
<dbReference type="SUPFAM" id="SSF82829">
    <property type="entry name" value="MesJ substrate recognition domain-like"/>
    <property type="match status" value="1"/>
</dbReference>
<keyword evidence="2 8" id="KW-0963">Cytoplasm</keyword>
<keyword evidence="3 8" id="KW-0436">Ligase</keyword>
<dbReference type="PATRIC" id="fig|1318628.3.peg.3307"/>
<dbReference type="PANTHER" id="PTHR43033">
    <property type="entry name" value="TRNA(ILE)-LYSIDINE SYNTHASE-RELATED"/>
    <property type="match status" value="1"/>
</dbReference>
<comment type="function">
    <text evidence="8">Ligates lysine onto the cytidine present at position 34 of the AUA codon-specific tRNA(Ile) that contains the anticodon CAU, in an ATP-dependent manner. Cytidine is converted to lysidine, thus changing the amino acid specificity of the tRNA from methionine to isoleucine.</text>
</comment>
<dbReference type="Pfam" id="PF09179">
    <property type="entry name" value="TilS"/>
    <property type="match status" value="1"/>
</dbReference>
<accession>R8AXF1</accession>
<dbReference type="AlphaFoldDB" id="R8AXF1"/>
<dbReference type="Pfam" id="PF11734">
    <property type="entry name" value="TilS_C"/>
    <property type="match status" value="1"/>
</dbReference>
<organism evidence="10 11">
    <name type="scientific">Marinobacter lipolyticus SM19</name>
    <dbReference type="NCBI Taxonomy" id="1318628"/>
    <lineage>
        <taxon>Bacteria</taxon>
        <taxon>Pseudomonadati</taxon>
        <taxon>Pseudomonadota</taxon>
        <taxon>Gammaproteobacteria</taxon>
        <taxon>Pseudomonadales</taxon>
        <taxon>Marinobacteraceae</taxon>
        <taxon>Marinobacter</taxon>
    </lineage>
</organism>
<dbReference type="EC" id="6.3.4.19" evidence="8"/>
<dbReference type="OrthoDB" id="9807403at2"/>
<evidence type="ECO:0000313" key="11">
    <source>
        <dbReference type="Proteomes" id="UP000016540"/>
    </source>
</evidence>
<dbReference type="GO" id="GO:0032267">
    <property type="term" value="F:tRNA(Ile)-lysidine synthase activity"/>
    <property type="evidence" value="ECO:0007669"/>
    <property type="project" value="UniProtKB-EC"/>
</dbReference>
<dbReference type="SUPFAM" id="SSF56037">
    <property type="entry name" value="PheT/TilS domain"/>
    <property type="match status" value="1"/>
</dbReference>
<dbReference type="InterPro" id="IPR015262">
    <property type="entry name" value="tRNA_Ile_lys_synt_subst-bd"/>
</dbReference>
<keyword evidence="4 8" id="KW-0819">tRNA processing</keyword>
<evidence type="ECO:0000256" key="5">
    <source>
        <dbReference type="ARBA" id="ARBA00022741"/>
    </source>
</evidence>
<dbReference type="GO" id="GO:0006400">
    <property type="term" value="P:tRNA modification"/>
    <property type="evidence" value="ECO:0007669"/>
    <property type="project" value="UniProtKB-UniRule"/>
</dbReference>
<dbReference type="SUPFAM" id="SSF52402">
    <property type="entry name" value="Adenine nucleotide alpha hydrolases-like"/>
    <property type="match status" value="1"/>
</dbReference>
<gene>
    <name evidence="8" type="primary">tilS</name>
    <name evidence="10" type="ORF">MARLIPOL_16544</name>
</gene>
<keyword evidence="6 8" id="KW-0067">ATP-binding</keyword>
<dbReference type="Gene3D" id="1.20.59.20">
    <property type="match status" value="1"/>
</dbReference>
<feature type="binding site" evidence="8">
    <location>
        <begin position="35"/>
        <end position="40"/>
    </location>
    <ligand>
        <name>ATP</name>
        <dbReference type="ChEBI" id="CHEBI:30616"/>
    </ligand>
</feature>
<comment type="subcellular location">
    <subcellularLocation>
        <location evidence="1 8">Cytoplasm</location>
    </subcellularLocation>
</comment>
<feature type="domain" description="Lysidine-tRNA(Ile) synthetase C-terminal" evidence="9">
    <location>
        <begin position="371"/>
        <end position="448"/>
    </location>
</feature>
<comment type="catalytic activity">
    <reaction evidence="7 8">
        <text>cytidine(34) in tRNA(Ile2) + L-lysine + ATP = lysidine(34) in tRNA(Ile2) + AMP + diphosphate + H(+)</text>
        <dbReference type="Rhea" id="RHEA:43744"/>
        <dbReference type="Rhea" id="RHEA-COMP:10625"/>
        <dbReference type="Rhea" id="RHEA-COMP:10670"/>
        <dbReference type="ChEBI" id="CHEBI:15378"/>
        <dbReference type="ChEBI" id="CHEBI:30616"/>
        <dbReference type="ChEBI" id="CHEBI:32551"/>
        <dbReference type="ChEBI" id="CHEBI:33019"/>
        <dbReference type="ChEBI" id="CHEBI:82748"/>
        <dbReference type="ChEBI" id="CHEBI:83665"/>
        <dbReference type="ChEBI" id="CHEBI:456215"/>
        <dbReference type="EC" id="6.3.4.19"/>
    </reaction>
</comment>